<evidence type="ECO:0000313" key="2">
    <source>
        <dbReference type="EMBL" id="CAH1390838.1"/>
    </source>
</evidence>
<organism evidence="2 3">
    <name type="scientific">Nezara viridula</name>
    <name type="common">Southern green stink bug</name>
    <name type="synonym">Cimex viridulus</name>
    <dbReference type="NCBI Taxonomy" id="85310"/>
    <lineage>
        <taxon>Eukaryota</taxon>
        <taxon>Metazoa</taxon>
        <taxon>Ecdysozoa</taxon>
        <taxon>Arthropoda</taxon>
        <taxon>Hexapoda</taxon>
        <taxon>Insecta</taxon>
        <taxon>Pterygota</taxon>
        <taxon>Neoptera</taxon>
        <taxon>Paraneoptera</taxon>
        <taxon>Hemiptera</taxon>
        <taxon>Heteroptera</taxon>
        <taxon>Panheteroptera</taxon>
        <taxon>Pentatomomorpha</taxon>
        <taxon>Pentatomoidea</taxon>
        <taxon>Pentatomidae</taxon>
        <taxon>Pentatominae</taxon>
        <taxon>Nezara</taxon>
    </lineage>
</organism>
<accession>A0A9P0GYH0</accession>
<dbReference type="AlphaFoldDB" id="A0A9P0GYH0"/>
<feature type="region of interest" description="Disordered" evidence="1">
    <location>
        <begin position="1"/>
        <end position="39"/>
    </location>
</feature>
<reference evidence="2" key="1">
    <citation type="submission" date="2022-01" db="EMBL/GenBank/DDBJ databases">
        <authorList>
            <person name="King R."/>
        </authorList>
    </citation>
    <scope>NUCLEOTIDE SEQUENCE</scope>
</reference>
<evidence type="ECO:0000313" key="3">
    <source>
        <dbReference type="Proteomes" id="UP001152798"/>
    </source>
</evidence>
<keyword evidence="3" id="KW-1185">Reference proteome</keyword>
<dbReference type="Proteomes" id="UP001152798">
    <property type="component" value="Chromosome 1"/>
</dbReference>
<dbReference type="EMBL" id="OV725077">
    <property type="protein sequence ID" value="CAH1390838.1"/>
    <property type="molecule type" value="Genomic_DNA"/>
</dbReference>
<evidence type="ECO:0000256" key="1">
    <source>
        <dbReference type="SAM" id="MobiDB-lite"/>
    </source>
</evidence>
<proteinExistence type="predicted"/>
<sequence>MMAPYSSSKGEQRATSLSLKKTPSADVSAVPDEAPVSAPETLNMYMTTTPGHSKLSDPSKDFDNRIKVVSPGRRWRGQLRRYSYLPVDRNTFRICCSPGVWKLFAAVRRKDQRN</sequence>
<name>A0A9P0GYH0_NEZVI</name>
<gene>
    <name evidence="2" type="ORF">NEZAVI_LOCUS1967</name>
</gene>
<feature type="compositionally biased region" description="Polar residues" evidence="1">
    <location>
        <begin position="1"/>
        <end position="21"/>
    </location>
</feature>
<protein>
    <submittedName>
        <fullName evidence="2">Uncharacterized protein</fullName>
    </submittedName>
</protein>